<comment type="caution">
    <text evidence="1">The sequence shown here is derived from an EMBL/GenBank/DDBJ whole genome shotgun (WGS) entry which is preliminary data.</text>
</comment>
<organism evidence="1 2">
    <name type="scientific">Bacteroides stercoris</name>
    <dbReference type="NCBI Taxonomy" id="46506"/>
    <lineage>
        <taxon>Bacteria</taxon>
        <taxon>Pseudomonadati</taxon>
        <taxon>Bacteroidota</taxon>
        <taxon>Bacteroidia</taxon>
        <taxon>Bacteroidales</taxon>
        <taxon>Bacteroidaceae</taxon>
        <taxon>Bacteroides</taxon>
    </lineage>
</organism>
<evidence type="ECO:0000313" key="1">
    <source>
        <dbReference type="EMBL" id="KWR57801.1"/>
    </source>
</evidence>
<reference evidence="1 2" key="1">
    <citation type="journal article" date="2016" name="BMC Genomics">
        <title>Type VI secretion systems of human gut Bacteroidales segregate into three genetic architectures, two of which are contained on mobile genetic elements.</title>
        <authorList>
            <person name="Coyne M.J."/>
            <person name="Roelofs K.G."/>
            <person name="Comstock L.E."/>
        </authorList>
    </citation>
    <scope>NUCLEOTIDE SEQUENCE [LARGE SCALE GENOMIC DNA]</scope>
    <source>
        <strain evidence="1 2">CL09T03C01</strain>
    </source>
</reference>
<proteinExistence type="predicted"/>
<name>A0A108TD63_BACSE</name>
<dbReference type="RefSeq" id="WP_060385065.1">
    <property type="nucleotide sequence ID" value="NZ_CP081913.1"/>
</dbReference>
<dbReference type="PATRIC" id="fig|46506.5.peg.369"/>
<accession>A0A108TD63</accession>
<evidence type="ECO:0000313" key="2">
    <source>
        <dbReference type="Proteomes" id="UP000056419"/>
    </source>
</evidence>
<sequence length="236" mass="27398">MKIQDIIVLPVDDGIINKTVNNAIKKYDYTINNLSYSRTPVEQLDNIYMGDLAKNALVAYFRNQRIVVEDYDEIRTDNFQDHDPGWDFKLGKHKLRCEVKSSIPPNNESDSDIIAKRDIKVIASHDKHQETVIPAERLDCELHFQIYFRAVTYKKGYDDFKKLLNDLKQNPAIIHQIINSSKYNKPLFFGVAAKKEIINYAKNLGTWTFSWTSALYWCCPISKAHNLQELINALKK</sequence>
<evidence type="ECO:0008006" key="3">
    <source>
        <dbReference type="Google" id="ProtNLM"/>
    </source>
</evidence>
<dbReference type="EMBL" id="LRGC01000001">
    <property type="protein sequence ID" value="KWR57801.1"/>
    <property type="molecule type" value="Genomic_DNA"/>
</dbReference>
<dbReference type="Proteomes" id="UP000056419">
    <property type="component" value="Unassembled WGS sequence"/>
</dbReference>
<gene>
    <name evidence="1" type="ORF">AA415_00344</name>
</gene>
<dbReference type="AlphaFoldDB" id="A0A108TD63"/>
<protein>
    <recommendedName>
        <fullName evidence="3">Restriction endonuclease</fullName>
    </recommendedName>
</protein>
<keyword evidence="2" id="KW-1185">Reference proteome</keyword>